<dbReference type="EMBL" id="JBHSWH010000001">
    <property type="protein sequence ID" value="MFC6704771.1"/>
    <property type="molecule type" value="Genomic_DNA"/>
</dbReference>
<gene>
    <name evidence="1" type="ORF">ACFQDH_05710</name>
</gene>
<proteinExistence type="predicted"/>
<accession>A0ABW2AED1</accession>
<name>A0ABW2AED1_9MICO</name>
<comment type="caution">
    <text evidence="1">The sequence shown here is derived from an EMBL/GenBank/DDBJ whole genome shotgun (WGS) entry which is preliminary data.</text>
</comment>
<sequence length="182" mass="19407">MPSRVRSGEASDAISTAGLGVLGAVAEGRTHGFAVAALFATDGDLGRVWRIPRAVVYRELGRLEAAGLVRPVGIETDGPGPDRTVVQVTASGRRGLHAWLDEPVPRPRDARSALLLKLALLDRSARDPSTLIAAQREVFTARLERLRADAAAAEAGSFDQTLALWRVSSTQAVLDFLAMLMN</sequence>
<protein>
    <submittedName>
        <fullName evidence="1">PadR family transcriptional regulator</fullName>
    </submittedName>
</protein>
<dbReference type="Proteomes" id="UP001596298">
    <property type="component" value="Unassembled WGS sequence"/>
</dbReference>
<reference evidence="2" key="1">
    <citation type="journal article" date="2019" name="Int. J. Syst. Evol. Microbiol.">
        <title>The Global Catalogue of Microorganisms (GCM) 10K type strain sequencing project: providing services to taxonomists for standard genome sequencing and annotation.</title>
        <authorList>
            <consortium name="The Broad Institute Genomics Platform"/>
            <consortium name="The Broad Institute Genome Sequencing Center for Infectious Disease"/>
            <person name="Wu L."/>
            <person name="Ma J."/>
        </authorList>
    </citation>
    <scope>NUCLEOTIDE SEQUENCE [LARGE SCALE GENOMIC DNA]</scope>
    <source>
        <strain evidence="2">CCUG 58127</strain>
    </source>
</reference>
<dbReference type="InterPro" id="IPR036388">
    <property type="entry name" value="WH-like_DNA-bd_sf"/>
</dbReference>
<evidence type="ECO:0000313" key="2">
    <source>
        <dbReference type="Proteomes" id="UP001596298"/>
    </source>
</evidence>
<evidence type="ECO:0000313" key="1">
    <source>
        <dbReference type="EMBL" id="MFC6704771.1"/>
    </source>
</evidence>
<dbReference type="RefSeq" id="WP_382399307.1">
    <property type="nucleotide sequence ID" value="NZ_JBHSWH010000001.1"/>
</dbReference>
<dbReference type="SUPFAM" id="SSF46785">
    <property type="entry name" value="Winged helix' DNA-binding domain"/>
    <property type="match status" value="1"/>
</dbReference>
<keyword evidence="2" id="KW-1185">Reference proteome</keyword>
<dbReference type="InterPro" id="IPR036390">
    <property type="entry name" value="WH_DNA-bd_sf"/>
</dbReference>
<organism evidence="1 2">
    <name type="scientific">Flexivirga alba</name>
    <dbReference type="NCBI Taxonomy" id="702742"/>
    <lineage>
        <taxon>Bacteria</taxon>
        <taxon>Bacillati</taxon>
        <taxon>Actinomycetota</taxon>
        <taxon>Actinomycetes</taxon>
        <taxon>Micrococcales</taxon>
        <taxon>Dermacoccaceae</taxon>
        <taxon>Flexivirga</taxon>
    </lineage>
</organism>
<dbReference type="Gene3D" id="1.10.10.10">
    <property type="entry name" value="Winged helix-like DNA-binding domain superfamily/Winged helix DNA-binding domain"/>
    <property type="match status" value="1"/>
</dbReference>